<evidence type="ECO:0000313" key="2">
    <source>
        <dbReference type="EMBL" id="SEG36062.1"/>
    </source>
</evidence>
<dbReference type="EMBL" id="FNVN01000002">
    <property type="protein sequence ID" value="SEG36062.1"/>
    <property type="molecule type" value="Genomic_DNA"/>
</dbReference>
<gene>
    <name evidence="1" type="ORF">DV707_10670</name>
    <name evidence="2" type="ORF">SAMN04488133_2011</name>
</gene>
<dbReference type="OrthoDB" id="204069at2157"/>
<dbReference type="AlphaFoldDB" id="A0A1H5ZII9"/>
<dbReference type="Proteomes" id="UP000296733">
    <property type="component" value="Chromosome"/>
</dbReference>
<evidence type="ECO:0000313" key="4">
    <source>
        <dbReference type="Proteomes" id="UP000296733"/>
    </source>
</evidence>
<evidence type="ECO:0000313" key="1">
    <source>
        <dbReference type="EMBL" id="QCC48084.1"/>
    </source>
</evidence>
<dbReference type="RefSeq" id="WP_103991714.1">
    <property type="nucleotide sequence ID" value="NZ_CP031311.1"/>
</dbReference>
<proteinExistence type="predicted"/>
<dbReference type="KEGG" id="hlm:DV707_10670"/>
<keyword evidence="3" id="KW-1185">Reference proteome</keyword>
<organism evidence="2 3">
    <name type="scientific">Halobellus limi</name>
    <dbReference type="NCBI Taxonomy" id="699433"/>
    <lineage>
        <taxon>Archaea</taxon>
        <taxon>Methanobacteriati</taxon>
        <taxon>Methanobacteriota</taxon>
        <taxon>Stenosarchaea group</taxon>
        <taxon>Halobacteria</taxon>
        <taxon>Halobacteriales</taxon>
        <taxon>Haloferacaceae</taxon>
        <taxon>Halobellus</taxon>
    </lineage>
</organism>
<dbReference type="Proteomes" id="UP000236740">
    <property type="component" value="Unassembled WGS sequence"/>
</dbReference>
<sequence>MKDLATLKEMMLRGGDFRSEHETEVFGTEMTLVFKPVPDENYFPVLGVLDAKLGLSEDEAMEEIETALDEVDGDAAKVDLSQFDGEFIGLLKRLCRLGIDPEGMDGDEEMLDEMFGAPACLDEERPPTFGGYVLEWGFEIMDVTGNLRDAKQFRGGRNRS</sequence>
<accession>A0A1H5ZII9</accession>
<protein>
    <submittedName>
        <fullName evidence="2">Uncharacterized protein</fullName>
    </submittedName>
</protein>
<name>A0A1H5ZII9_9EURY</name>
<dbReference type="GeneID" id="39858561"/>
<reference evidence="2 3" key="1">
    <citation type="submission" date="2016-10" db="EMBL/GenBank/DDBJ databases">
        <authorList>
            <person name="de Groot N.N."/>
        </authorList>
    </citation>
    <scope>NUCLEOTIDE SEQUENCE [LARGE SCALE GENOMIC DNA]</scope>
    <source>
        <strain evidence="2 3">CGMCC 1.10331</strain>
    </source>
</reference>
<reference evidence="1 4" key="2">
    <citation type="journal article" date="2019" name="Nat. Commun.">
        <title>A new type of DNA phosphorothioation-based antiviral system in archaea.</title>
        <authorList>
            <person name="Xiong L."/>
            <person name="Liu S."/>
            <person name="Chen S."/>
            <person name="Xiao Y."/>
            <person name="Zhu B."/>
            <person name="Gao Y."/>
            <person name="Zhang Y."/>
            <person name="Chen B."/>
            <person name="Luo J."/>
            <person name="Deng Z."/>
            <person name="Chen X."/>
            <person name="Wang L."/>
            <person name="Chen S."/>
        </authorList>
    </citation>
    <scope>NUCLEOTIDE SEQUENCE [LARGE SCALE GENOMIC DNA]</scope>
    <source>
        <strain evidence="1 4">CGMCC 1.10331</strain>
    </source>
</reference>
<evidence type="ECO:0000313" key="3">
    <source>
        <dbReference type="Proteomes" id="UP000236740"/>
    </source>
</evidence>
<dbReference type="EMBL" id="CP031311">
    <property type="protein sequence ID" value="QCC48084.1"/>
    <property type="molecule type" value="Genomic_DNA"/>
</dbReference>